<keyword evidence="2" id="KW-1185">Reference proteome</keyword>
<evidence type="ECO:0000313" key="1">
    <source>
        <dbReference type="EMBL" id="QNM00686.1"/>
    </source>
</evidence>
<evidence type="ECO:0000313" key="2">
    <source>
        <dbReference type="Proteomes" id="UP000515819"/>
    </source>
</evidence>
<dbReference type="AlphaFoldDB" id="A0A7G9FQ54"/>
<accession>A0A7G9FQ54</accession>
<proteinExistence type="predicted"/>
<dbReference type="KEGG" id="wcp:H9Q76_05275"/>
<dbReference type="EMBL" id="CP060632">
    <property type="protein sequence ID" value="QNM00686.1"/>
    <property type="molecule type" value="Genomic_DNA"/>
</dbReference>
<protein>
    <submittedName>
        <fullName evidence="1">YkgJ family cysteine cluster protein</fullName>
    </submittedName>
</protein>
<organism evidence="1 2">
    <name type="scientific">Wujia chipingensis</name>
    <dbReference type="NCBI Taxonomy" id="2763670"/>
    <lineage>
        <taxon>Bacteria</taxon>
        <taxon>Bacillati</taxon>
        <taxon>Bacillota</taxon>
        <taxon>Clostridia</taxon>
        <taxon>Lachnospirales</taxon>
        <taxon>Lachnospiraceae</taxon>
        <taxon>Wujia</taxon>
    </lineage>
</organism>
<dbReference type="InterPro" id="IPR005358">
    <property type="entry name" value="Puta_zinc/iron-chelating_dom"/>
</dbReference>
<sequence length="236" mass="26848">MIRECSLEEISDGRTYRENDMVKADTAGCDGCFKCCTGMGNSIILDPYDIWLLKNFSEGAKLTFEQLLATGNVELNIVDGLILPNLSMKEQERCAYLDADGRCRIHDVRPGICRLFPLGRVYDDKGDFSYFLQTGECAKKNLAKIKVKKWTCLRCPEKNREFVTVWHALIRTAGQKMVEHKQSGRGEKLQELAMYILNEFYVADLPEAAYDDTGITTIYESLCNKIENARESLAHF</sequence>
<dbReference type="RefSeq" id="WP_249321787.1">
    <property type="nucleotide sequence ID" value="NZ_CP060632.1"/>
</dbReference>
<dbReference type="Proteomes" id="UP000515819">
    <property type="component" value="Chromosome"/>
</dbReference>
<dbReference type="Pfam" id="PF03692">
    <property type="entry name" value="CxxCxxCC"/>
    <property type="match status" value="1"/>
</dbReference>
<dbReference type="PANTHER" id="PTHR35866">
    <property type="entry name" value="PUTATIVE-RELATED"/>
    <property type="match status" value="1"/>
</dbReference>
<dbReference type="PANTHER" id="PTHR35866:SF1">
    <property type="entry name" value="YKGJ FAMILY CYSTEINE CLUSTER PROTEIN"/>
    <property type="match status" value="1"/>
</dbReference>
<reference evidence="1 2" key="1">
    <citation type="submission" date="2020-08" db="EMBL/GenBank/DDBJ databases">
        <authorList>
            <person name="Liu C."/>
            <person name="Sun Q."/>
        </authorList>
    </citation>
    <scope>NUCLEOTIDE SEQUENCE [LARGE SCALE GENOMIC DNA]</scope>
    <source>
        <strain evidence="1 2">NSJ-4</strain>
    </source>
</reference>
<gene>
    <name evidence="1" type="ORF">H9Q76_05275</name>
</gene>
<name>A0A7G9FQ54_9FIRM</name>